<dbReference type="SMART" id="SM00387">
    <property type="entry name" value="HATPase_c"/>
    <property type="match status" value="1"/>
</dbReference>
<dbReference type="GO" id="GO:0006935">
    <property type="term" value="P:chemotaxis"/>
    <property type="evidence" value="ECO:0007669"/>
    <property type="project" value="UniProtKB-KW"/>
</dbReference>
<dbReference type="InterPro" id="IPR036890">
    <property type="entry name" value="HATPase_C_sf"/>
</dbReference>
<proteinExistence type="predicted"/>
<evidence type="ECO:0000259" key="16">
    <source>
        <dbReference type="PROSITE" id="PS50894"/>
    </source>
</evidence>
<evidence type="ECO:0000256" key="9">
    <source>
        <dbReference type="ARBA" id="ARBA00022840"/>
    </source>
</evidence>
<organism evidence="17 18">
    <name type="scientific">Pusillibacter faecalis</name>
    <dbReference type="NCBI Taxonomy" id="2714358"/>
    <lineage>
        <taxon>Bacteria</taxon>
        <taxon>Bacillati</taxon>
        <taxon>Bacillota</taxon>
        <taxon>Clostridia</taxon>
        <taxon>Eubacteriales</taxon>
        <taxon>Oscillospiraceae</taxon>
        <taxon>Pusillibacter</taxon>
    </lineage>
</organism>
<evidence type="ECO:0000256" key="7">
    <source>
        <dbReference type="ARBA" id="ARBA00022741"/>
    </source>
</evidence>
<dbReference type="SMART" id="SM00260">
    <property type="entry name" value="CheW"/>
    <property type="match status" value="1"/>
</dbReference>
<dbReference type="PANTHER" id="PTHR43395:SF10">
    <property type="entry name" value="CHEMOTAXIS PROTEIN CHEA"/>
    <property type="match status" value="1"/>
</dbReference>
<dbReference type="InterPro" id="IPR005467">
    <property type="entry name" value="His_kinase_dom"/>
</dbReference>
<dbReference type="PROSITE" id="PS50851">
    <property type="entry name" value="CHEW"/>
    <property type="match status" value="1"/>
</dbReference>
<keyword evidence="9" id="KW-0067">ATP-binding</keyword>
<dbReference type="SUPFAM" id="SSF50341">
    <property type="entry name" value="CheW-like"/>
    <property type="match status" value="1"/>
</dbReference>
<keyword evidence="18" id="KW-1185">Reference proteome</keyword>
<dbReference type="Gene3D" id="1.10.287.560">
    <property type="entry name" value="Histidine kinase CheA-like, homodimeric domain"/>
    <property type="match status" value="1"/>
</dbReference>
<keyword evidence="5 12" id="KW-0597">Phosphoprotein</keyword>
<dbReference type="InterPro" id="IPR002545">
    <property type="entry name" value="CheW-lke_dom"/>
</dbReference>
<feature type="compositionally biased region" description="Low complexity" evidence="13">
    <location>
        <begin position="265"/>
        <end position="305"/>
    </location>
</feature>
<dbReference type="GO" id="GO:0000155">
    <property type="term" value="F:phosphorelay sensor kinase activity"/>
    <property type="evidence" value="ECO:0007669"/>
    <property type="project" value="InterPro"/>
</dbReference>
<gene>
    <name evidence="17" type="primary">cheA</name>
    <name evidence="17" type="ORF">MM59RIKEN_20840</name>
</gene>
<dbReference type="InterPro" id="IPR004358">
    <property type="entry name" value="Sig_transdc_His_kin-like_C"/>
</dbReference>
<evidence type="ECO:0000259" key="15">
    <source>
        <dbReference type="PROSITE" id="PS50851"/>
    </source>
</evidence>
<accession>A0A810QDU0</accession>
<dbReference type="Pfam" id="PF01584">
    <property type="entry name" value="CheW"/>
    <property type="match status" value="1"/>
</dbReference>
<feature type="modified residue" description="Phosphohistidine" evidence="12">
    <location>
        <position position="49"/>
    </location>
</feature>
<feature type="domain" description="Histidine kinase" evidence="14">
    <location>
        <begin position="313"/>
        <end position="558"/>
    </location>
</feature>
<sequence length="700" mass="76538">MGSSGNEILDMYIYETNTLLEQLETIVLEAEKADTFSQDDVNEIFRIMHTIKGSSAMMEYDSLATVSHRIEDLFFIIRENTMAVVSEENRPCLFDLMFQSIDYFRSEMEKVEAGQPLDKNIDTFLENVNSLISKIKGENPPEAAASVPTPAPAVSSSESSTPTKTAGGNPDFPYELHVFFDEGCGMENLRAYMLVVSIQDFCAEADFLFEPAAVENDASTAEQVIRDGFLLMFKHAEDREKAIPVVRGAGSVRSYQPHDYHPVLAPTSAPAPETSPATAKAPKTSVPLSAPGTATPGPAAGSAPAHQKESLISVNLSKLDQLSAIVGEIVITESMVTASPDLKGLHLDIFSKNARQLRKLTDELQDISMSLRMIPMSNTFQKMNRIVRDMSKKLNKRAKLTLIGEGTEVDKTIVDSIGDPIMHMIRNAMDHGIEATEEERIAAGKDPVGEIVLSAQDTGSEVIIMIKDDGQGVNDESVLKKAIKNGFAAPDTEYSHRDILNFLLMPGFSTNTEVTEYSGRGVGMDVVKKSVEELGGNVSITSELGKGMTTTIRIPLTMAIMDGMEVSVGDSIFTIPINNIRQSFKVSRTDILRDSMDGEMIKLTDRYYPVIRAKDFYHLPGGTDAIDEGILLWLESGDLSYCLFVDELLGEQQIVVKPLPSYINNFNVKNYGIMGCSILGDGNISIILDAGNLYTAAQSA</sequence>
<dbReference type="InterPro" id="IPR036061">
    <property type="entry name" value="CheW-like_dom_sf"/>
</dbReference>
<keyword evidence="7" id="KW-0547">Nucleotide-binding</keyword>
<reference evidence="17" key="1">
    <citation type="submission" date="2020-09" db="EMBL/GenBank/DDBJ databases">
        <title>New species isolated from human feces.</title>
        <authorList>
            <person name="Kitahara M."/>
            <person name="Shigeno Y."/>
            <person name="Shime M."/>
            <person name="Matsumoto Y."/>
            <person name="Nakamura S."/>
            <person name="Motooka D."/>
            <person name="Fukuoka S."/>
            <person name="Nishikawa H."/>
            <person name="Benno Y."/>
        </authorList>
    </citation>
    <scope>NUCLEOTIDE SEQUENCE</scope>
    <source>
        <strain evidence="17">MM59</strain>
    </source>
</reference>
<evidence type="ECO:0000256" key="2">
    <source>
        <dbReference type="ARBA" id="ARBA00012438"/>
    </source>
</evidence>
<dbReference type="EMBL" id="AP023420">
    <property type="protein sequence ID" value="BCK84765.1"/>
    <property type="molecule type" value="Genomic_DNA"/>
</dbReference>
<evidence type="ECO:0000256" key="10">
    <source>
        <dbReference type="ARBA" id="ARBA00023012"/>
    </source>
</evidence>
<dbReference type="RefSeq" id="WP_187029537.1">
    <property type="nucleotide sequence ID" value="NZ_AP023420.1"/>
</dbReference>
<feature type="region of interest" description="Disordered" evidence="13">
    <location>
        <begin position="139"/>
        <end position="168"/>
    </location>
</feature>
<evidence type="ECO:0000313" key="17">
    <source>
        <dbReference type="EMBL" id="BCK84765.1"/>
    </source>
</evidence>
<evidence type="ECO:0000256" key="5">
    <source>
        <dbReference type="ARBA" id="ARBA00022553"/>
    </source>
</evidence>
<dbReference type="InterPro" id="IPR036097">
    <property type="entry name" value="HisK_dim/P_sf"/>
</dbReference>
<dbReference type="EC" id="2.7.13.3" evidence="2"/>
<feature type="compositionally biased region" description="Low complexity" evidence="13">
    <location>
        <begin position="140"/>
        <end position="166"/>
    </location>
</feature>
<evidence type="ECO:0000256" key="12">
    <source>
        <dbReference type="PROSITE-ProRule" id="PRU00110"/>
    </source>
</evidence>
<evidence type="ECO:0000256" key="8">
    <source>
        <dbReference type="ARBA" id="ARBA00022777"/>
    </source>
</evidence>
<dbReference type="InterPro" id="IPR051315">
    <property type="entry name" value="Bact_Chemotaxis_CheA"/>
</dbReference>
<evidence type="ECO:0000256" key="1">
    <source>
        <dbReference type="ARBA" id="ARBA00000085"/>
    </source>
</evidence>
<comment type="catalytic activity">
    <reaction evidence="1">
        <text>ATP + protein L-histidine = ADP + protein N-phospho-L-histidine.</text>
        <dbReference type="EC" id="2.7.13.3"/>
    </reaction>
</comment>
<dbReference type="GO" id="GO:0005737">
    <property type="term" value="C:cytoplasm"/>
    <property type="evidence" value="ECO:0007669"/>
    <property type="project" value="InterPro"/>
</dbReference>
<dbReference type="PRINTS" id="PR00344">
    <property type="entry name" value="BCTRLSENSOR"/>
</dbReference>
<dbReference type="FunFam" id="3.30.565.10:FF:000016">
    <property type="entry name" value="Chemotaxis protein CheA, putative"/>
    <property type="match status" value="1"/>
</dbReference>
<dbReference type="Pfam" id="PF02518">
    <property type="entry name" value="HATPase_c"/>
    <property type="match status" value="1"/>
</dbReference>
<dbReference type="InterPro" id="IPR004105">
    <property type="entry name" value="CheA-like_dim"/>
</dbReference>
<dbReference type="InterPro" id="IPR008207">
    <property type="entry name" value="Sig_transdc_His_kin_Hpt_dom"/>
</dbReference>
<feature type="domain" description="CheW-like" evidence="15">
    <location>
        <begin position="560"/>
        <end position="699"/>
    </location>
</feature>
<dbReference type="SUPFAM" id="SSF47226">
    <property type="entry name" value="Histidine-containing phosphotransfer domain, HPT domain"/>
    <property type="match status" value="1"/>
</dbReference>
<dbReference type="Pfam" id="PF01627">
    <property type="entry name" value="Hpt"/>
    <property type="match status" value="1"/>
</dbReference>
<feature type="region of interest" description="Disordered" evidence="13">
    <location>
        <begin position="265"/>
        <end position="306"/>
    </location>
</feature>
<evidence type="ECO:0000256" key="4">
    <source>
        <dbReference type="ARBA" id="ARBA00022500"/>
    </source>
</evidence>
<dbReference type="InterPro" id="IPR010808">
    <property type="entry name" value="CheA_P2-bd"/>
</dbReference>
<feature type="domain" description="HPt" evidence="16">
    <location>
        <begin position="1"/>
        <end position="111"/>
    </location>
</feature>
<dbReference type="SMART" id="SM01231">
    <property type="entry name" value="H-kinase_dim"/>
    <property type="match status" value="1"/>
</dbReference>
<dbReference type="Gene3D" id="2.30.30.40">
    <property type="entry name" value="SH3 Domains"/>
    <property type="match status" value="1"/>
</dbReference>
<keyword evidence="4" id="KW-0145">Chemotaxis</keyword>
<keyword evidence="8" id="KW-0418">Kinase</keyword>
<dbReference type="SUPFAM" id="SSF55874">
    <property type="entry name" value="ATPase domain of HSP90 chaperone/DNA topoisomerase II/histidine kinase"/>
    <property type="match status" value="1"/>
</dbReference>
<dbReference type="PROSITE" id="PS50894">
    <property type="entry name" value="HPT"/>
    <property type="match status" value="1"/>
</dbReference>
<evidence type="ECO:0000256" key="13">
    <source>
        <dbReference type="SAM" id="MobiDB-lite"/>
    </source>
</evidence>
<keyword evidence="10" id="KW-0902">Two-component regulatory system</keyword>
<dbReference type="Pfam" id="PF02895">
    <property type="entry name" value="H-kinase_dim"/>
    <property type="match status" value="1"/>
</dbReference>
<dbReference type="Pfam" id="PF07194">
    <property type="entry name" value="P2"/>
    <property type="match status" value="1"/>
</dbReference>
<evidence type="ECO:0000256" key="11">
    <source>
        <dbReference type="ARBA" id="ARBA00035100"/>
    </source>
</evidence>
<evidence type="ECO:0000313" key="18">
    <source>
        <dbReference type="Proteomes" id="UP000679848"/>
    </source>
</evidence>
<dbReference type="InterPro" id="IPR036641">
    <property type="entry name" value="HPT_dom_sf"/>
</dbReference>
<evidence type="ECO:0000256" key="3">
    <source>
        <dbReference type="ARBA" id="ARBA00021495"/>
    </source>
</evidence>
<name>A0A810QDU0_9FIRM</name>
<dbReference type="KEGG" id="pfaa:MM59RIKEN_20840"/>
<dbReference type="AlphaFoldDB" id="A0A810QDU0"/>
<dbReference type="PANTHER" id="PTHR43395">
    <property type="entry name" value="SENSOR HISTIDINE KINASE CHEA"/>
    <property type="match status" value="1"/>
</dbReference>
<dbReference type="Gene3D" id="3.30.565.10">
    <property type="entry name" value="Histidine kinase-like ATPase, C-terminal domain"/>
    <property type="match status" value="1"/>
</dbReference>
<dbReference type="PROSITE" id="PS50109">
    <property type="entry name" value="HIS_KIN"/>
    <property type="match status" value="1"/>
</dbReference>
<dbReference type="SUPFAM" id="SSF47384">
    <property type="entry name" value="Homodimeric domain of signal transducing histidine kinase"/>
    <property type="match status" value="1"/>
</dbReference>
<dbReference type="Proteomes" id="UP000679848">
    <property type="component" value="Chromosome"/>
</dbReference>
<dbReference type="CDD" id="cd00088">
    <property type="entry name" value="HPT"/>
    <property type="match status" value="1"/>
</dbReference>
<dbReference type="InterPro" id="IPR037006">
    <property type="entry name" value="CheA-like_homodim_sf"/>
</dbReference>
<evidence type="ECO:0000256" key="6">
    <source>
        <dbReference type="ARBA" id="ARBA00022679"/>
    </source>
</evidence>
<evidence type="ECO:0000259" key="14">
    <source>
        <dbReference type="PROSITE" id="PS50109"/>
    </source>
</evidence>
<dbReference type="GO" id="GO:0005524">
    <property type="term" value="F:ATP binding"/>
    <property type="evidence" value="ECO:0007669"/>
    <property type="project" value="UniProtKB-KW"/>
</dbReference>
<dbReference type="SMART" id="SM00073">
    <property type="entry name" value="HPT"/>
    <property type="match status" value="1"/>
</dbReference>
<dbReference type="InterPro" id="IPR003594">
    <property type="entry name" value="HATPase_dom"/>
</dbReference>
<comment type="function">
    <text evidence="11">Involved in the transmission of sensory signals from the chemoreceptors to the flagellar motors. CheA is autophosphorylated; it can transfer its phosphate group to either CheB or CheY.</text>
</comment>
<keyword evidence="6" id="KW-0808">Transferase</keyword>
<dbReference type="Gene3D" id="1.20.120.160">
    <property type="entry name" value="HPT domain"/>
    <property type="match status" value="1"/>
</dbReference>
<protein>
    <recommendedName>
        <fullName evidence="3">Chemotaxis protein CheA</fullName>
        <ecNumber evidence="2">2.7.13.3</ecNumber>
    </recommendedName>
</protein>